<dbReference type="GO" id="GO:0034498">
    <property type="term" value="P:early endosome to Golgi transport"/>
    <property type="evidence" value="ECO:0007669"/>
    <property type="project" value="TreeGrafter"/>
</dbReference>
<keyword evidence="2" id="KW-0813">Transport</keyword>
<dbReference type="Pfam" id="PF12584">
    <property type="entry name" value="TRAPPC10"/>
    <property type="match status" value="1"/>
</dbReference>
<dbReference type="Proteomes" id="UP000012073">
    <property type="component" value="Unassembled WGS sequence"/>
</dbReference>
<evidence type="ECO:0000256" key="1">
    <source>
        <dbReference type="ARBA" id="ARBA00004555"/>
    </source>
</evidence>
<evidence type="ECO:0000256" key="3">
    <source>
        <dbReference type="ARBA" id="ARBA00023034"/>
    </source>
</evidence>
<dbReference type="STRING" id="2769.R7QD70"/>
<protein>
    <recommendedName>
        <fullName evidence="9">Trafficking protein particle complex subunit 10</fullName>
    </recommendedName>
</protein>
<dbReference type="Pfam" id="PF23036">
    <property type="entry name" value="TRAPPC10_1st"/>
    <property type="match status" value="1"/>
</dbReference>
<sequence>MPLEATSRSLLEGLPVWVNDADNVWPTLRIANSIPLSRLEWLWNSRGTSIRDSSTSARAVFDVSTAENPIFPDPQQHPLDWYKNPYVYTFVTSLRELGSSNDAAWKRIRRFVEKCKDNHHEYLVILAATEGDLARKKKMFEKLRAEVNLTARGRERFVVVPPAAIQEEQRPITHLHHSPAHQDLLVRLRECVREGAEARVQAYEEEVSRSYLNRTSATWTFTEFFALKEGMAFIFVQLGRRDLAVRFYDELQVTMTERNEYGTGSFCGEPAAETAAGVSDPTAKDYRARLVANSISEIDLRTYLFSRQLSLLLMDRKFADVAERGLKFVTAIARRCAEETLSGNGTVSAVFRDTWVFVTARALAAALAPAIPSPSDADNATAVHLSTPRERHTARLIAGFHVHALKAFLGLASVTLPGCLGPEDPQGKRDREKIAEEAKSTSHERLRAALADPKKAEVFHSEITNAAASLYEMGGRARGAAALDGDAGVVRLRNASYSEAESLLSAQCTRFINDNGWDDLHKRQRVELARAEKELDHIQEYLVSCLTMLYMSRSERHVWSKPLEPTKEMGWDPKDVAYWVSETTSIARRLPRIMKYKAERLFNVSVLPNKTMWLEGDPGSATIRITSDIPARLKLDSIALECRSAMSAPLWTKKPALRSDEKARIPSQHSGDTTLGYEGQQNLRVDREDNDLVVLRSNDSTYIESGVNVITVQTGEIPRFGRYNSTLLSLFIGNLKLVESPGKGSAIPVVSTKGATGGKNMPGHGFTIGQSDSVTGGVKFPMFYAEPRQPSAYVSVKGQGALHLAPGSVQFLRVKITAGPHGLAEGSKLRCSLSSSRKGSATDSSGFVEFLDRGTSINAPSGESDLAVLQLKRVSEEFHPRFDNGETSIHESLEKGEVLESWLALKIVSDCSEFQDRSLENDADSRACILRVQVHCGEKDSTAKRKFVCRAEKRLTFTCPVRVSARIELNCEWSGEAVSRALGLDGTPLRDGGTLLCTLRNVTKSESAISILNATLEPPPWLELRPDEKPPHVSLLPCTVQHGSVFAFAFDVQIREELPDERESRDTSGTVAPVFSDDALQKRLSRAVVTSSEMKDSQQYDREWNIGNKVKTELRMHDATALGDAKVSTAKDLIENPEIDSDFGDDVVERSITELDGSMFSEHEHRNSTTVPENEDCSFDGQMVRIGVEEDESIDLSPPEGAAIQSPAHPLAFAEAVSFATLRLALMIEGVDSETTIERHICMDAMRRTEKRYRVERSVKKVGKCGKEMEMQFAVRIMMGGGSPSVSSNALYDEAQNSDDVELLQYEIEADPTVWLVVGRRRGRLEVSNSLTTVECAKLIPLAPGRQRVPLVRLFTADGRGLAFSRYENVNEYMQVVVVPQQTVVSACSVDSAGDNNPHVSHGAGSMPAVVASDSYFRN</sequence>
<dbReference type="InterPro" id="IPR056913">
    <property type="entry name" value="TRAPPC10/Trs130_N"/>
</dbReference>
<keyword evidence="3" id="KW-0333">Golgi apparatus</keyword>
<dbReference type="EMBL" id="HG001742">
    <property type="protein sequence ID" value="CDF35728.1"/>
    <property type="molecule type" value="Genomic_DNA"/>
</dbReference>
<organism evidence="7 8">
    <name type="scientific">Chondrus crispus</name>
    <name type="common">Carrageen Irish moss</name>
    <name type="synonym">Polymorpha crispa</name>
    <dbReference type="NCBI Taxonomy" id="2769"/>
    <lineage>
        <taxon>Eukaryota</taxon>
        <taxon>Rhodophyta</taxon>
        <taxon>Florideophyceae</taxon>
        <taxon>Rhodymeniophycidae</taxon>
        <taxon>Gigartinales</taxon>
        <taxon>Gigartinaceae</taxon>
        <taxon>Chondrus</taxon>
    </lineage>
</organism>
<dbReference type="KEGG" id="ccp:CHC_T00004191001"/>
<evidence type="ECO:0000259" key="5">
    <source>
        <dbReference type="Pfam" id="PF12584"/>
    </source>
</evidence>
<evidence type="ECO:0008006" key="9">
    <source>
        <dbReference type="Google" id="ProtNLM"/>
    </source>
</evidence>
<dbReference type="RefSeq" id="XP_005715547.1">
    <property type="nucleotide sequence ID" value="XM_005715490.1"/>
</dbReference>
<feature type="domain" description="TRAPPC10/Trs130 N-terminal" evidence="6">
    <location>
        <begin position="20"/>
        <end position="321"/>
    </location>
</feature>
<keyword evidence="8" id="KW-1185">Reference proteome</keyword>
<comment type="subcellular location">
    <subcellularLocation>
        <location evidence="1">Golgi apparatus</location>
    </subcellularLocation>
</comment>
<evidence type="ECO:0000313" key="8">
    <source>
        <dbReference type="Proteomes" id="UP000012073"/>
    </source>
</evidence>
<dbReference type="InterPro" id="IPR045126">
    <property type="entry name" value="TRAPPC10/Trs130"/>
</dbReference>
<feature type="domain" description="TRAPPC10/Trs130 C-terminal" evidence="5">
    <location>
        <begin position="1296"/>
        <end position="1355"/>
    </location>
</feature>
<evidence type="ECO:0000313" key="7">
    <source>
        <dbReference type="EMBL" id="CDF35728.1"/>
    </source>
</evidence>
<proteinExistence type="predicted"/>
<name>R7QD70_CHOCR</name>
<gene>
    <name evidence="7" type="ORF">CHC_T00004191001</name>
</gene>
<feature type="region of interest" description="Disordered" evidence="4">
    <location>
        <begin position="420"/>
        <end position="444"/>
    </location>
</feature>
<dbReference type="OrthoDB" id="4271at2759"/>
<dbReference type="GO" id="GO:0006891">
    <property type="term" value="P:intra-Golgi vesicle-mediated transport"/>
    <property type="evidence" value="ECO:0007669"/>
    <property type="project" value="TreeGrafter"/>
</dbReference>
<evidence type="ECO:0000256" key="2">
    <source>
        <dbReference type="ARBA" id="ARBA00022448"/>
    </source>
</evidence>
<dbReference type="GeneID" id="17323262"/>
<dbReference type="PANTHER" id="PTHR13251">
    <property type="entry name" value="EPILEPSY HOLOPROSENCEPHALY CANDIDATE 1/TMEM1"/>
    <property type="match status" value="1"/>
</dbReference>
<accession>R7QD70</accession>
<dbReference type="PANTHER" id="PTHR13251:SF3">
    <property type="entry name" value="TRAFFICKING PROTEIN PARTICLE COMPLEX SUBUNIT 10"/>
    <property type="match status" value="1"/>
</dbReference>
<dbReference type="GO" id="GO:1990071">
    <property type="term" value="C:TRAPPII protein complex"/>
    <property type="evidence" value="ECO:0007669"/>
    <property type="project" value="InterPro"/>
</dbReference>
<reference evidence="8" key="1">
    <citation type="journal article" date="2013" name="Proc. Natl. Acad. Sci. U.S.A.">
        <title>Genome structure and metabolic features in the red seaweed Chondrus crispus shed light on evolution of the Archaeplastida.</title>
        <authorList>
            <person name="Collen J."/>
            <person name="Porcel B."/>
            <person name="Carre W."/>
            <person name="Ball S.G."/>
            <person name="Chaparro C."/>
            <person name="Tonon T."/>
            <person name="Barbeyron T."/>
            <person name="Michel G."/>
            <person name="Noel B."/>
            <person name="Valentin K."/>
            <person name="Elias M."/>
            <person name="Artiguenave F."/>
            <person name="Arun A."/>
            <person name="Aury J.M."/>
            <person name="Barbosa-Neto J.F."/>
            <person name="Bothwell J.H."/>
            <person name="Bouget F.Y."/>
            <person name="Brillet L."/>
            <person name="Cabello-Hurtado F."/>
            <person name="Capella-Gutierrez S."/>
            <person name="Charrier B."/>
            <person name="Cladiere L."/>
            <person name="Cock J.M."/>
            <person name="Coelho S.M."/>
            <person name="Colleoni C."/>
            <person name="Czjzek M."/>
            <person name="Da Silva C."/>
            <person name="Delage L."/>
            <person name="Denoeud F."/>
            <person name="Deschamps P."/>
            <person name="Dittami S.M."/>
            <person name="Gabaldon T."/>
            <person name="Gachon C.M."/>
            <person name="Groisillier A."/>
            <person name="Herve C."/>
            <person name="Jabbari K."/>
            <person name="Katinka M."/>
            <person name="Kloareg B."/>
            <person name="Kowalczyk N."/>
            <person name="Labadie K."/>
            <person name="Leblanc C."/>
            <person name="Lopez P.J."/>
            <person name="McLachlan D.H."/>
            <person name="Meslet-Cladiere L."/>
            <person name="Moustafa A."/>
            <person name="Nehr Z."/>
            <person name="Nyvall Collen P."/>
            <person name="Panaud O."/>
            <person name="Partensky F."/>
            <person name="Poulain J."/>
            <person name="Rensing S.A."/>
            <person name="Rousvoal S."/>
            <person name="Samson G."/>
            <person name="Symeonidi A."/>
            <person name="Weissenbach J."/>
            <person name="Zambounis A."/>
            <person name="Wincker P."/>
            <person name="Boyen C."/>
        </authorList>
    </citation>
    <scope>NUCLEOTIDE SEQUENCE [LARGE SCALE GENOMIC DNA]</scope>
    <source>
        <strain evidence="8">cv. Stackhouse</strain>
    </source>
</reference>
<evidence type="ECO:0000259" key="6">
    <source>
        <dbReference type="Pfam" id="PF23036"/>
    </source>
</evidence>
<evidence type="ECO:0000256" key="4">
    <source>
        <dbReference type="SAM" id="MobiDB-lite"/>
    </source>
</evidence>
<dbReference type="InterPro" id="IPR022233">
    <property type="entry name" value="TRAPPC10/Trs130_C"/>
</dbReference>
<feature type="compositionally biased region" description="Basic and acidic residues" evidence="4">
    <location>
        <begin position="425"/>
        <end position="444"/>
    </location>
</feature>
<dbReference type="Gramene" id="CDF35728">
    <property type="protein sequence ID" value="CDF35728"/>
    <property type="gene ID" value="CHC_T00004191001"/>
</dbReference>
<dbReference type="GO" id="GO:0005829">
    <property type="term" value="C:cytosol"/>
    <property type="evidence" value="ECO:0007669"/>
    <property type="project" value="GOC"/>
</dbReference>